<feature type="signal peptide" evidence="1">
    <location>
        <begin position="1"/>
        <end position="18"/>
    </location>
</feature>
<evidence type="ECO:0000256" key="1">
    <source>
        <dbReference type="SAM" id="SignalP"/>
    </source>
</evidence>
<evidence type="ECO:0000313" key="3">
    <source>
        <dbReference type="Proteomes" id="UP000031186"/>
    </source>
</evidence>
<evidence type="ECO:0000313" key="2">
    <source>
        <dbReference type="EMBL" id="KID62640.1"/>
    </source>
</evidence>
<dbReference type="EMBL" id="AZNF01000011">
    <property type="protein sequence ID" value="KID62640.1"/>
    <property type="molecule type" value="Genomic_DNA"/>
</dbReference>
<sequence length="135" mass="14103">MKLLAPLLALAGLQIASAQQLSIKSPRPGTVVHRNTPTAMTVQTENNGTVQEVSVVLSILPCPDGSCPNAGEDLGTILSVGPFQPVGQPPEQTFNITVPDAFPGGYAELVATHFVLRGDKHAPFLQIAGEIVIVV</sequence>
<feature type="non-terminal residue" evidence="2">
    <location>
        <position position="1"/>
    </location>
</feature>
<gene>
    <name evidence="2" type="ORF">MAN_07856</name>
</gene>
<name>A0A0B4EKN6_METAF</name>
<dbReference type="HOGENOM" id="CLU_137500_0_0_1"/>
<dbReference type="OrthoDB" id="2841294at2759"/>
<evidence type="ECO:0008006" key="4">
    <source>
        <dbReference type="Google" id="ProtNLM"/>
    </source>
</evidence>
<organism evidence="2 3">
    <name type="scientific">Metarhizium anisopliae (strain ARSEF 549)</name>
    <dbReference type="NCBI Taxonomy" id="3151832"/>
    <lineage>
        <taxon>Eukaryota</taxon>
        <taxon>Fungi</taxon>
        <taxon>Dikarya</taxon>
        <taxon>Ascomycota</taxon>
        <taxon>Pezizomycotina</taxon>
        <taxon>Sordariomycetes</taxon>
        <taxon>Hypocreomycetidae</taxon>
        <taxon>Hypocreales</taxon>
        <taxon>Clavicipitaceae</taxon>
        <taxon>Metarhizium</taxon>
    </lineage>
</organism>
<dbReference type="InterPro" id="IPR045469">
    <property type="entry name" value="Nis1"/>
</dbReference>
<comment type="caution">
    <text evidence="2">The sequence shown here is derived from an EMBL/GenBank/DDBJ whole genome shotgun (WGS) entry which is preliminary data.</text>
</comment>
<proteinExistence type="predicted"/>
<keyword evidence="3" id="KW-1185">Reference proteome</keyword>
<dbReference type="Pfam" id="PF19271">
    <property type="entry name" value="Nis1"/>
    <property type="match status" value="1"/>
</dbReference>
<dbReference type="VEuPathDB" id="FungiDB:MAN_07856"/>
<reference evidence="2 3" key="1">
    <citation type="journal article" date="2014" name="Proc. Natl. Acad. Sci. U.S.A.">
        <title>Trajectory and genomic determinants of fungal-pathogen speciation and host adaptation.</title>
        <authorList>
            <person name="Hu X."/>
            <person name="Xiao G."/>
            <person name="Zheng P."/>
            <person name="Shang Y."/>
            <person name="Su Y."/>
            <person name="Zhang X."/>
            <person name="Liu X."/>
            <person name="Zhan S."/>
            <person name="St Leger R.J."/>
            <person name="Wang C."/>
        </authorList>
    </citation>
    <scope>NUCLEOTIDE SEQUENCE [LARGE SCALE GENOMIC DNA]</scope>
    <source>
        <strain evidence="2 3">ARSEF 549</strain>
    </source>
</reference>
<dbReference type="AlphaFoldDB" id="A0A0B4EKN6"/>
<feature type="chain" id="PRO_5002087539" description="Phosphatidylglycerol/phosphatidylinositol transfer protein" evidence="1">
    <location>
        <begin position="19"/>
        <end position="135"/>
    </location>
</feature>
<accession>A0A0B4EKN6</accession>
<keyword evidence="1" id="KW-0732">Signal</keyword>
<dbReference type="Proteomes" id="UP000031186">
    <property type="component" value="Unassembled WGS sequence"/>
</dbReference>
<protein>
    <recommendedName>
        <fullName evidence="4">Phosphatidylglycerol/phosphatidylinositol transfer protein</fullName>
    </recommendedName>
</protein>